<dbReference type="AlphaFoldDB" id="A0AAV5U1U8"/>
<feature type="domain" description="C2H2-type" evidence="6">
    <location>
        <begin position="332"/>
        <end position="359"/>
    </location>
</feature>
<dbReference type="InterPro" id="IPR036236">
    <property type="entry name" value="Znf_C2H2_sf"/>
</dbReference>
<reference evidence="7" key="1">
    <citation type="submission" date="2023-10" db="EMBL/GenBank/DDBJ databases">
        <title>Genome assembly of Pristionchus species.</title>
        <authorList>
            <person name="Yoshida K."/>
            <person name="Sommer R.J."/>
        </authorList>
    </citation>
    <scope>NUCLEOTIDE SEQUENCE</scope>
    <source>
        <strain evidence="7">RS0144</strain>
    </source>
</reference>
<feature type="domain" description="C2H2-type" evidence="6">
    <location>
        <begin position="33"/>
        <end position="60"/>
    </location>
</feature>
<dbReference type="Pfam" id="PF00096">
    <property type="entry name" value="zf-C2H2"/>
    <property type="match status" value="1"/>
</dbReference>
<keyword evidence="4" id="KW-0862">Zinc</keyword>
<dbReference type="Proteomes" id="UP001432027">
    <property type="component" value="Unassembled WGS sequence"/>
</dbReference>
<feature type="non-terminal residue" evidence="7">
    <location>
        <position position="1"/>
    </location>
</feature>
<proteinExistence type="predicted"/>
<organism evidence="7 8">
    <name type="scientific">Pristionchus entomophagus</name>
    <dbReference type="NCBI Taxonomy" id="358040"/>
    <lineage>
        <taxon>Eukaryota</taxon>
        <taxon>Metazoa</taxon>
        <taxon>Ecdysozoa</taxon>
        <taxon>Nematoda</taxon>
        <taxon>Chromadorea</taxon>
        <taxon>Rhabditida</taxon>
        <taxon>Rhabditina</taxon>
        <taxon>Diplogasteromorpha</taxon>
        <taxon>Diplogasteroidea</taxon>
        <taxon>Neodiplogasteridae</taxon>
        <taxon>Pristionchus</taxon>
    </lineage>
</organism>
<name>A0AAV5U1U8_9BILA</name>
<dbReference type="PANTHER" id="PTHR24379:SF121">
    <property type="entry name" value="C2H2-TYPE DOMAIN-CONTAINING PROTEIN"/>
    <property type="match status" value="1"/>
</dbReference>
<keyword evidence="3 5" id="KW-0863">Zinc-finger</keyword>
<evidence type="ECO:0000256" key="2">
    <source>
        <dbReference type="ARBA" id="ARBA00022737"/>
    </source>
</evidence>
<feature type="domain" description="C2H2-type" evidence="6">
    <location>
        <begin position="360"/>
        <end position="387"/>
    </location>
</feature>
<dbReference type="Gene3D" id="3.30.160.60">
    <property type="entry name" value="Classic Zinc Finger"/>
    <property type="match status" value="2"/>
</dbReference>
<dbReference type="SMART" id="SM00355">
    <property type="entry name" value="ZnF_C2H2"/>
    <property type="match status" value="11"/>
</dbReference>
<dbReference type="PANTHER" id="PTHR24379">
    <property type="entry name" value="KRAB AND ZINC FINGER DOMAIN-CONTAINING"/>
    <property type="match status" value="1"/>
</dbReference>
<dbReference type="EMBL" id="BTSX01000005">
    <property type="protein sequence ID" value="GMT00482.1"/>
    <property type="molecule type" value="Genomic_DNA"/>
</dbReference>
<gene>
    <name evidence="7" type="ORF">PENTCL1PPCAC_22656</name>
</gene>
<evidence type="ECO:0000313" key="7">
    <source>
        <dbReference type="EMBL" id="GMT00482.1"/>
    </source>
</evidence>
<dbReference type="InterPro" id="IPR013087">
    <property type="entry name" value="Znf_C2H2_type"/>
</dbReference>
<evidence type="ECO:0000313" key="8">
    <source>
        <dbReference type="Proteomes" id="UP001432027"/>
    </source>
</evidence>
<evidence type="ECO:0000256" key="4">
    <source>
        <dbReference type="ARBA" id="ARBA00022833"/>
    </source>
</evidence>
<dbReference type="PROSITE" id="PS00028">
    <property type="entry name" value="ZINC_FINGER_C2H2_1"/>
    <property type="match status" value="9"/>
</dbReference>
<keyword evidence="1" id="KW-0479">Metal-binding</keyword>
<evidence type="ECO:0000256" key="3">
    <source>
        <dbReference type="ARBA" id="ARBA00022771"/>
    </source>
</evidence>
<evidence type="ECO:0000256" key="5">
    <source>
        <dbReference type="PROSITE-ProRule" id="PRU00042"/>
    </source>
</evidence>
<dbReference type="PROSITE" id="PS50157">
    <property type="entry name" value="ZINC_FINGER_C2H2_2"/>
    <property type="match status" value="3"/>
</dbReference>
<comment type="caution">
    <text evidence="7">The sequence shown here is derived from an EMBL/GenBank/DDBJ whole genome shotgun (WGS) entry which is preliminary data.</text>
</comment>
<keyword evidence="2" id="KW-0677">Repeat</keyword>
<dbReference type="Pfam" id="PF13912">
    <property type="entry name" value="zf-C2H2_6"/>
    <property type="match status" value="2"/>
</dbReference>
<accession>A0AAV5U1U8</accession>
<protein>
    <recommendedName>
        <fullName evidence="6">C2H2-type domain-containing protein</fullName>
    </recommendedName>
</protein>
<dbReference type="GO" id="GO:0008270">
    <property type="term" value="F:zinc ion binding"/>
    <property type="evidence" value="ECO:0007669"/>
    <property type="project" value="UniProtKB-KW"/>
</dbReference>
<keyword evidence="8" id="KW-1185">Reference proteome</keyword>
<evidence type="ECO:0000256" key="1">
    <source>
        <dbReference type="ARBA" id="ARBA00022723"/>
    </source>
</evidence>
<sequence length="399" mass="45094">CALCDGQFNSVALLQMHTITFHIPSPSPSLSSLVCPQCNSSLPSMTAFALHMKCHLSEKVIPCPICGKSVREEEEYLEHLADHLILKSVHHSCCECSLQRGTDISFPQEGQFLIHAMEKHARLQIFCTICCKIFGDDFSFKMHSITEHSKERIGYDCSQCESKMDMESHLQSVHSTPSLTIPHSSEEKERRILHCSVCDLEFRGENALDEHRLFVHCKITRSDTCGECHLLISTQSQFIDHCERHSSDSQMSCVVCRQTLRSAAQLNVHAKFHAFSEGVPSISEWIKEEKEEQVNTQSSPIPSHILPIQTSSLIHSKPSLIHSKPLSPSKVFRCFICGFRFNSQSRLDTHTRKHANNMNATCQICGDQFPKQDQLVMHMQSHKQNLTERAREGVAVKGV</sequence>
<evidence type="ECO:0000259" key="6">
    <source>
        <dbReference type="PROSITE" id="PS50157"/>
    </source>
</evidence>
<dbReference type="SUPFAM" id="SSF57667">
    <property type="entry name" value="beta-beta-alpha zinc fingers"/>
    <property type="match status" value="3"/>
</dbReference>